<protein>
    <submittedName>
        <fullName evidence="1">Uncharacterized protein</fullName>
    </submittedName>
</protein>
<dbReference type="AlphaFoldDB" id="A0A1X1ISH4"/>
<reference evidence="1 2" key="1">
    <citation type="journal article" date="2016" name="Eur. J. Clin. Microbiol. Infect. Dis.">
        <title>Whole genome sequencing as a tool for phylogenetic analysis of clinical strains of Mitis group streptococci.</title>
        <authorList>
            <person name="Rasmussen L.H."/>
            <person name="Dargis R."/>
            <person name="Hojholt K."/>
            <person name="Christensen J.J."/>
            <person name="Skovgaard O."/>
            <person name="Justesen U.S."/>
            <person name="Rosenvinge F.S."/>
            <person name="Moser C."/>
            <person name="Lukjancenko O."/>
            <person name="Rasmussen S."/>
            <person name="Nielsen X.C."/>
        </authorList>
    </citation>
    <scope>NUCLEOTIDE SEQUENCE [LARGE SCALE GENOMIC DNA]</scope>
    <source>
        <strain evidence="1 2">Y_5914_11</strain>
    </source>
</reference>
<proteinExistence type="predicted"/>
<dbReference type="EMBL" id="NCUW01000030">
    <property type="protein sequence ID" value="ORO76107.1"/>
    <property type="molecule type" value="Genomic_DNA"/>
</dbReference>
<dbReference type="Proteomes" id="UP000194008">
    <property type="component" value="Unassembled WGS sequence"/>
</dbReference>
<accession>A0A1X1ISH4</accession>
<evidence type="ECO:0000313" key="2">
    <source>
        <dbReference type="Proteomes" id="UP000194008"/>
    </source>
</evidence>
<evidence type="ECO:0000313" key="1">
    <source>
        <dbReference type="EMBL" id="ORO76107.1"/>
    </source>
</evidence>
<sequence length="72" mass="8568">MKYNEGDNFITHTVLEAYEITFNISKEEIIFGSESEFEELLLGFFSNMFRLVSRRNLDVDMHRYKNVLLPKS</sequence>
<name>A0A1X1ISH4_STROR</name>
<comment type="caution">
    <text evidence="1">The sequence shown here is derived from an EMBL/GenBank/DDBJ whole genome shotgun (WGS) entry which is preliminary data.</text>
</comment>
<organism evidence="1 2">
    <name type="scientific">Streptococcus oralis subsp. dentisani</name>
    <dbReference type="NCBI Taxonomy" id="1458253"/>
    <lineage>
        <taxon>Bacteria</taxon>
        <taxon>Bacillati</taxon>
        <taxon>Bacillota</taxon>
        <taxon>Bacilli</taxon>
        <taxon>Lactobacillales</taxon>
        <taxon>Streptococcaceae</taxon>
        <taxon>Streptococcus</taxon>
    </lineage>
</organism>
<gene>
    <name evidence="1" type="ORF">B7709_09260</name>
</gene>